<feature type="region of interest" description="Disordered" evidence="1">
    <location>
        <begin position="1203"/>
        <end position="1244"/>
    </location>
</feature>
<feature type="region of interest" description="Disordered" evidence="1">
    <location>
        <begin position="840"/>
        <end position="871"/>
    </location>
</feature>
<feature type="compositionally biased region" description="Basic and acidic residues" evidence="1">
    <location>
        <begin position="1206"/>
        <end position="1229"/>
    </location>
</feature>
<feature type="region of interest" description="Disordered" evidence="1">
    <location>
        <begin position="469"/>
        <end position="520"/>
    </location>
</feature>
<feature type="compositionally biased region" description="Basic residues" evidence="1">
    <location>
        <begin position="946"/>
        <end position="957"/>
    </location>
</feature>
<dbReference type="OMA" id="HEASMIS"/>
<feature type="region of interest" description="Disordered" evidence="1">
    <location>
        <begin position="688"/>
        <end position="759"/>
    </location>
</feature>
<feature type="compositionally biased region" description="Basic and acidic residues" evidence="1">
    <location>
        <begin position="737"/>
        <end position="757"/>
    </location>
</feature>
<reference evidence="2" key="2">
    <citation type="submission" date="2015-06" db="UniProtKB">
        <authorList>
            <consortium name="EnsemblMetazoa"/>
        </authorList>
    </citation>
    <scope>IDENTIFICATION</scope>
</reference>
<evidence type="ECO:0000256" key="1">
    <source>
        <dbReference type="SAM" id="MobiDB-lite"/>
    </source>
</evidence>
<dbReference type="EMBL" id="CAQQ02199387">
    <property type="status" value="NOT_ANNOTATED_CDS"/>
    <property type="molecule type" value="Genomic_DNA"/>
</dbReference>
<feature type="compositionally biased region" description="Basic and acidic residues" evidence="1">
    <location>
        <begin position="366"/>
        <end position="394"/>
    </location>
</feature>
<sequence length="1258" mass="141956">MGDDGCDANMNPCMIHIIKESGVDIKKNVRYKSTMGDDGCDATSSDCDATQVEDLPGYSPELKKRHRLNSNSFIYLEGNEKISENSSSNSSEVSENIPVESLNINRGLKEKEFEVCFNDSFIENLAQNINKAKSIHKQTPAKPDEIPTSDAKANQESSSQTLTGNILDELIRMSWKTQTMIQLFMKSSQTPLVTTTSEHELESNSQKENSTNEKIINSQQEENLPPTENETELEPLPLIPTENPMIFLDSSGHQYILMNGNAYPVYQGPPPKDAQITNLQTKPISNNTPQTNKILNLKGRKSFSTPRKHSHVRFLDFSPRNETNSVDKQNTTAPPKIEVQRVEIMNKAVDTPKRSVKLADQVAKPAQKDPEPEQAEDKTVDESVKTVEVDKSVKQEVTTPAPKLEGAKKRKSRAKEKPIYPVPKTPEDLLPKSNEEAMEAWTRLKSVNNSNFDSVLRKTQELIAPNCKKEATNKKKKNRSINKTPLKPIPKPTIKSALKSKEAESKIAEQKSSPENDEKHVHFSEDVPLSNLVQKTPLVTNKEVEKRSANIACLLDTPFKEDDQFVIPPTPGMTVLSQTLDTPLVKVTNLLQSTEKCETHGSKPNTPFAVTPGNYHDTPQSTQVEYSSGSSYYKPDEPEDLDKQMDRQFKEELLRRKKAVAEGMTPRSIEEVVDERVLPANVAPHYVMEEPLPENVEELDKDELSDAESTSSSSSSDSSSSSSSSSSSDSMSVISSEEDKSWEVQKAETEIEKHLPEKPIISNDGEVRYPLRNWITPKKQDPEEVITSIPKSVPEKPPIDEKKLITSLNEKKNRIKEKLSKDFAGGSCQLKIPVKRIVKTKIPTGTKKPQSKIEQVKKPEPQSPEPPVKSAEFLDALRLSAKKVDSPVKEKVVEESAPSAVHDPKTPVRQTKAIDALPLSSRRTLRTRRPTLKAQSPVKIEDSPIKKAKKTVKKAPVKKVQATKKTNSVEKPVSQSKYKASSKRISSSFEIDIEIIKENKADKKGDSSDFKEKEENKSKNVKEKNNEEKEKSLVVEKVSKEKIEERTNEKVQEISKENSEKISKEKTGSTSKEKKESTSKEKIETTSKEKKESISIEKKENTSLEKKENTSKEKIKENILNTKIIEEREEGEWDDDDEEDEEDELEIRSSNEEKIFKFEYKGNSQPTFVRNPRLYASQMNINMEDQKISLTIPKMFHISEQVPLNKAKEPSKKKKVDVEKEKEKERPMECIRPISTSTPYNKPTFKILHKNRNMDESL</sequence>
<feature type="compositionally biased region" description="Basic and acidic residues" evidence="1">
    <location>
        <begin position="994"/>
        <end position="1117"/>
    </location>
</feature>
<feature type="region of interest" description="Disordered" evidence="1">
    <location>
        <begin position="885"/>
        <end position="1146"/>
    </location>
</feature>
<feature type="compositionally biased region" description="Low complexity" evidence="1">
    <location>
        <begin position="221"/>
        <end position="232"/>
    </location>
</feature>
<feature type="compositionally biased region" description="Basic and acidic residues" evidence="1">
    <location>
        <begin position="885"/>
        <end position="894"/>
    </location>
</feature>
<keyword evidence="3" id="KW-1185">Reference proteome</keyword>
<feature type="region of interest" description="Disordered" evidence="1">
    <location>
        <begin position="351"/>
        <end position="432"/>
    </location>
</feature>
<feature type="region of interest" description="Disordered" evidence="1">
    <location>
        <begin position="597"/>
        <end position="641"/>
    </location>
</feature>
<evidence type="ECO:0000313" key="3">
    <source>
        <dbReference type="Proteomes" id="UP000015102"/>
    </source>
</evidence>
<organism evidence="2 3">
    <name type="scientific">Megaselia scalaris</name>
    <name type="common">Humpbacked fly</name>
    <name type="synonym">Phora scalaris</name>
    <dbReference type="NCBI Taxonomy" id="36166"/>
    <lineage>
        <taxon>Eukaryota</taxon>
        <taxon>Metazoa</taxon>
        <taxon>Ecdysozoa</taxon>
        <taxon>Arthropoda</taxon>
        <taxon>Hexapoda</taxon>
        <taxon>Insecta</taxon>
        <taxon>Pterygota</taxon>
        <taxon>Neoptera</taxon>
        <taxon>Endopterygota</taxon>
        <taxon>Diptera</taxon>
        <taxon>Brachycera</taxon>
        <taxon>Muscomorpha</taxon>
        <taxon>Platypezoidea</taxon>
        <taxon>Phoridae</taxon>
        <taxon>Megaseliini</taxon>
        <taxon>Megaselia</taxon>
    </lineage>
</organism>
<dbReference type="EMBL" id="CAQQ02199388">
    <property type="status" value="NOT_ANNOTATED_CDS"/>
    <property type="molecule type" value="Genomic_DNA"/>
</dbReference>
<dbReference type="HOGENOM" id="CLU_265124_0_0_1"/>
<proteinExistence type="predicted"/>
<dbReference type="Proteomes" id="UP000015102">
    <property type="component" value="Unassembled WGS sequence"/>
</dbReference>
<dbReference type="AlphaFoldDB" id="T1GGV9"/>
<feature type="region of interest" description="Disordered" evidence="1">
    <location>
        <begin position="194"/>
        <end position="232"/>
    </location>
</feature>
<feature type="compositionally biased region" description="Low complexity" evidence="1">
    <location>
        <begin position="707"/>
        <end position="735"/>
    </location>
</feature>
<evidence type="ECO:0000313" key="2">
    <source>
        <dbReference type="EnsemblMetazoa" id="MESCA002640-PA"/>
    </source>
</evidence>
<dbReference type="EMBL" id="CAQQ02199386">
    <property type="status" value="NOT_ANNOTATED_CDS"/>
    <property type="molecule type" value="Genomic_DNA"/>
</dbReference>
<feature type="compositionally biased region" description="Acidic residues" evidence="1">
    <location>
        <begin position="1127"/>
        <end position="1145"/>
    </location>
</feature>
<feature type="compositionally biased region" description="Polar residues" evidence="1">
    <location>
        <begin position="617"/>
        <end position="631"/>
    </location>
</feature>
<dbReference type="STRING" id="36166.T1GGV9"/>
<reference evidence="3" key="1">
    <citation type="submission" date="2013-02" db="EMBL/GenBank/DDBJ databases">
        <authorList>
            <person name="Hughes D."/>
        </authorList>
    </citation>
    <scope>NUCLEOTIDE SEQUENCE</scope>
    <source>
        <strain>Durham</strain>
        <strain evidence="3">NC isolate 2 -- Noor lab</strain>
    </source>
</reference>
<accession>T1GGV9</accession>
<feature type="compositionally biased region" description="Acidic residues" evidence="1">
    <location>
        <begin position="691"/>
        <end position="706"/>
    </location>
</feature>
<feature type="compositionally biased region" description="Basic and acidic residues" evidence="1">
    <location>
        <begin position="499"/>
        <end position="520"/>
    </location>
</feature>
<feature type="compositionally biased region" description="Polar residues" evidence="1">
    <location>
        <begin position="151"/>
        <end position="160"/>
    </location>
</feature>
<feature type="region of interest" description="Disordered" evidence="1">
    <location>
        <begin position="134"/>
        <end position="160"/>
    </location>
</feature>
<name>T1GGV9_MEGSC</name>
<protein>
    <submittedName>
        <fullName evidence="2">Uncharacterized protein</fullName>
    </submittedName>
</protein>
<feature type="compositionally biased region" description="Polar residues" evidence="1">
    <location>
        <begin position="203"/>
        <end position="220"/>
    </location>
</feature>
<dbReference type="EnsemblMetazoa" id="MESCA002640-RA">
    <property type="protein sequence ID" value="MESCA002640-PA"/>
    <property type="gene ID" value="MESCA002640"/>
</dbReference>